<sequence length="191" mass="21212">MNAVSPANIRAYGVDLTPVQATDLPQLRTWRNSPDIAAQMLDQRQISPEAQQQWFTRISADVSQQHFVIRYKDQPVGACNLKQPEGKAVTGSTVLESGFYLADPRFRGSMLAFFPALALNQYCFQTLGCTTLLAHVKLDNQAALRFNQQLGYQTTQQLSQPTPEGPVLMQQMQLDLAGFTQAASRFARFAG</sequence>
<keyword evidence="2" id="KW-0808">Transferase</keyword>
<dbReference type="InterPro" id="IPR000182">
    <property type="entry name" value="GNAT_dom"/>
</dbReference>
<dbReference type="PANTHER" id="PTHR43415">
    <property type="entry name" value="SPERMIDINE N(1)-ACETYLTRANSFERASE"/>
    <property type="match status" value="1"/>
</dbReference>
<evidence type="ECO:0000313" key="3">
    <source>
        <dbReference type="Proteomes" id="UP001589813"/>
    </source>
</evidence>
<evidence type="ECO:0000259" key="1">
    <source>
        <dbReference type="PROSITE" id="PS51186"/>
    </source>
</evidence>
<keyword evidence="3" id="KW-1185">Reference proteome</keyword>
<dbReference type="EC" id="2.3.1.-" evidence="2"/>
<protein>
    <submittedName>
        <fullName evidence="2">GNAT family N-acetyltransferase</fullName>
        <ecNumber evidence="2">2.3.1.-</ecNumber>
    </submittedName>
</protein>
<gene>
    <name evidence="2" type="ORF">ACFFJP_17910</name>
</gene>
<dbReference type="RefSeq" id="WP_377247480.1">
    <property type="nucleotide sequence ID" value="NZ_JBHLXP010000005.1"/>
</dbReference>
<accession>A0ABV6BH39</accession>
<evidence type="ECO:0000313" key="2">
    <source>
        <dbReference type="EMBL" id="MFC0050181.1"/>
    </source>
</evidence>
<comment type="caution">
    <text evidence="2">The sequence shown here is derived from an EMBL/GenBank/DDBJ whole genome shotgun (WGS) entry which is preliminary data.</text>
</comment>
<proteinExistence type="predicted"/>
<dbReference type="PANTHER" id="PTHR43415:SF3">
    <property type="entry name" value="GNAT-FAMILY ACETYLTRANSFERASE"/>
    <property type="match status" value="1"/>
</dbReference>
<reference evidence="2 3" key="1">
    <citation type="submission" date="2024-09" db="EMBL/GenBank/DDBJ databases">
        <authorList>
            <person name="Sun Q."/>
            <person name="Mori K."/>
        </authorList>
    </citation>
    <scope>NUCLEOTIDE SEQUENCE [LARGE SCALE GENOMIC DNA]</scope>
    <source>
        <strain evidence="2 3">KCTC 23315</strain>
    </source>
</reference>
<feature type="domain" description="N-acetyltransferase" evidence="1">
    <location>
        <begin position="14"/>
        <end position="174"/>
    </location>
</feature>
<dbReference type="InterPro" id="IPR016181">
    <property type="entry name" value="Acyl_CoA_acyltransferase"/>
</dbReference>
<organism evidence="2 3">
    <name type="scientific">Rheinheimera tilapiae</name>
    <dbReference type="NCBI Taxonomy" id="875043"/>
    <lineage>
        <taxon>Bacteria</taxon>
        <taxon>Pseudomonadati</taxon>
        <taxon>Pseudomonadota</taxon>
        <taxon>Gammaproteobacteria</taxon>
        <taxon>Chromatiales</taxon>
        <taxon>Chromatiaceae</taxon>
        <taxon>Rheinheimera</taxon>
    </lineage>
</organism>
<dbReference type="Gene3D" id="3.40.630.30">
    <property type="match status" value="1"/>
</dbReference>
<dbReference type="Proteomes" id="UP001589813">
    <property type="component" value="Unassembled WGS sequence"/>
</dbReference>
<dbReference type="EMBL" id="JBHLXP010000005">
    <property type="protein sequence ID" value="MFC0050181.1"/>
    <property type="molecule type" value="Genomic_DNA"/>
</dbReference>
<dbReference type="SUPFAM" id="SSF55729">
    <property type="entry name" value="Acyl-CoA N-acyltransferases (Nat)"/>
    <property type="match status" value="1"/>
</dbReference>
<name>A0ABV6BH39_9GAMM</name>
<dbReference type="Pfam" id="PF13302">
    <property type="entry name" value="Acetyltransf_3"/>
    <property type="match status" value="1"/>
</dbReference>
<dbReference type="GO" id="GO:0016746">
    <property type="term" value="F:acyltransferase activity"/>
    <property type="evidence" value="ECO:0007669"/>
    <property type="project" value="UniProtKB-KW"/>
</dbReference>
<keyword evidence="2" id="KW-0012">Acyltransferase</keyword>
<dbReference type="PROSITE" id="PS51186">
    <property type="entry name" value="GNAT"/>
    <property type="match status" value="1"/>
</dbReference>